<feature type="transmembrane region" description="Helical" evidence="8">
    <location>
        <begin position="454"/>
        <end position="476"/>
    </location>
</feature>
<name>A0A0P6VIM4_9HYPH</name>
<dbReference type="PANTHER" id="PTHR42703:SF1">
    <property type="entry name" value="NA(+)_H(+) ANTIPORTER SUBUNIT D1"/>
    <property type="match status" value="1"/>
</dbReference>
<reference evidence="10 11" key="1">
    <citation type="submission" date="2015-09" db="EMBL/GenBank/DDBJ databases">
        <authorList>
            <person name="Jackson K.R."/>
            <person name="Lunt B.L."/>
            <person name="Fisher J.N.B."/>
            <person name="Gardner A.V."/>
            <person name="Bailey M.E."/>
            <person name="Deus L.M."/>
            <person name="Earl A.S."/>
            <person name="Gibby P.D."/>
            <person name="Hartmann K.A."/>
            <person name="Liu J.E."/>
            <person name="Manci A.M."/>
            <person name="Nielsen D.A."/>
            <person name="Solomon M.B."/>
            <person name="Breakwell D.P."/>
            <person name="Burnett S.H."/>
            <person name="Grose J.H."/>
        </authorList>
    </citation>
    <scope>NUCLEOTIDE SEQUENCE [LARGE SCALE GENOMIC DNA]</scope>
    <source>
        <strain evidence="10 11">16</strain>
    </source>
</reference>
<evidence type="ECO:0000256" key="6">
    <source>
        <dbReference type="ARBA" id="ARBA00023136"/>
    </source>
</evidence>
<feature type="transmembrane region" description="Helical" evidence="8">
    <location>
        <begin position="116"/>
        <end position="141"/>
    </location>
</feature>
<dbReference type="AlphaFoldDB" id="A0A0P6VIM4"/>
<feature type="domain" description="NADH:quinone oxidoreductase/Mrp antiporter transmembrane" evidence="9">
    <location>
        <begin position="127"/>
        <end position="401"/>
    </location>
</feature>
<feature type="transmembrane region" description="Helical" evidence="8">
    <location>
        <begin position="367"/>
        <end position="391"/>
    </location>
</feature>
<dbReference type="EMBL" id="LJYW01000001">
    <property type="protein sequence ID" value="KPL51952.1"/>
    <property type="molecule type" value="Genomic_DNA"/>
</dbReference>
<gene>
    <name evidence="10" type="ORF">ABB55_06705</name>
</gene>
<accession>A0A0P6VIM4</accession>
<keyword evidence="11" id="KW-1185">Reference proteome</keyword>
<evidence type="ECO:0000256" key="4">
    <source>
        <dbReference type="ARBA" id="ARBA00022692"/>
    </source>
</evidence>
<dbReference type="NCBIfam" id="NF009309">
    <property type="entry name" value="PRK12666.1"/>
    <property type="match status" value="1"/>
</dbReference>
<feature type="transmembrane region" description="Helical" evidence="8">
    <location>
        <begin position="161"/>
        <end position="183"/>
    </location>
</feature>
<dbReference type="Proteomes" id="UP000048984">
    <property type="component" value="Unassembled WGS sequence"/>
</dbReference>
<proteinExistence type="inferred from homology"/>
<keyword evidence="6 8" id="KW-0472">Membrane</keyword>
<evidence type="ECO:0000256" key="2">
    <source>
        <dbReference type="ARBA" id="ARBA00005346"/>
    </source>
</evidence>
<comment type="subcellular location">
    <subcellularLocation>
        <location evidence="1">Cell membrane</location>
        <topology evidence="1">Multi-pass membrane protein</topology>
    </subcellularLocation>
    <subcellularLocation>
        <location evidence="7">Membrane</location>
        <topology evidence="7">Multi-pass membrane protein</topology>
    </subcellularLocation>
</comment>
<dbReference type="InterPro" id="IPR003918">
    <property type="entry name" value="NADH_UbQ_OxRdtase"/>
</dbReference>
<feature type="transmembrane region" description="Helical" evidence="8">
    <location>
        <begin position="323"/>
        <end position="347"/>
    </location>
</feature>
<dbReference type="PRINTS" id="PR01437">
    <property type="entry name" value="NUOXDRDTASE4"/>
</dbReference>
<evidence type="ECO:0000256" key="5">
    <source>
        <dbReference type="ARBA" id="ARBA00022989"/>
    </source>
</evidence>
<feature type="transmembrane region" description="Helical" evidence="8">
    <location>
        <begin position="71"/>
        <end position="95"/>
    </location>
</feature>
<protein>
    <submittedName>
        <fullName evidence="10">Cation:proton antiporter</fullName>
    </submittedName>
</protein>
<evidence type="ECO:0000259" key="9">
    <source>
        <dbReference type="Pfam" id="PF00361"/>
    </source>
</evidence>
<dbReference type="RefSeq" id="WP_054358115.1">
    <property type="nucleotide sequence ID" value="NZ_LJYW01000001.1"/>
</dbReference>
<dbReference type="Pfam" id="PF00361">
    <property type="entry name" value="Proton_antipo_M"/>
    <property type="match status" value="1"/>
</dbReference>
<comment type="similarity">
    <text evidence="2">Belongs to the CPA3 antiporters (TC 2.A.63) subunit D family.</text>
</comment>
<dbReference type="GO" id="GO:0042773">
    <property type="term" value="P:ATP synthesis coupled electron transport"/>
    <property type="evidence" value="ECO:0007669"/>
    <property type="project" value="InterPro"/>
</dbReference>
<reference evidence="10 11" key="2">
    <citation type="submission" date="2015-10" db="EMBL/GenBank/DDBJ databases">
        <title>Draft Genome Sequence of Prosthecomicrobium hirschii ATCC 27832.</title>
        <authorList>
            <person name="Daniel J."/>
            <person name="Givan S.A."/>
            <person name="Brun Y.V."/>
            <person name="Brown P.J."/>
        </authorList>
    </citation>
    <scope>NUCLEOTIDE SEQUENCE [LARGE SCALE GENOMIC DNA]</scope>
    <source>
        <strain evidence="10 11">16</strain>
    </source>
</reference>
<dbReference type="STRING" id="665126.ABB55_06705"/>
<sequence length="509" mass="51480">MTGLIVLPILLPALTAPFLILALGYDLRAQRVASIGATVLFLALAVTLYALAGDGPPRTYRLGDWPAPFGIVLVLDRLAATMLVLTGVLASVVVVHAAAGWDARGRHFHPLFQFQLMGLAGAFLTGDAFNLFVFFEVMLIASYGLMLHGGGAERMKAGFQYVALNLVASTLFLFAVGLLYAVTGTLNIADLAVKATQVAAGDRALLTVGAALLAMVFALKAAAVPLHWWLPAAYPAASAPAAALFMIMTKVGIYALIRIHGLAFPDLAAPWLAGAGALGLVVGAVGALAARRLAELVAYGVVWSMGSLLVALAASGAAAGTALLYYAAHSTLAGAALFLLAGLAAAARGSLGDRLVPGGPPLGAGPAILFLLATIGFTGLPPLSGFIGKILILQAIAGDPHGAVLWALLIGSSLPVIVGFARAGSTLFWKTAGAEGVEPAGTGPAALVPPGRSGLAGVAILVIALAGLTVLAGPVAHQLTATARQMADRAGYVEAVLGEPGGRGREAAR</sequence>
<comment type="caution">
    <text evidence="10">The sequence shown here is derived from an EMBL/GenBank/DDBJ whole genome shotgun (WGS) entry which is preliminary data.</text>
</comment>
<keyword evidence="4 7" id="KW-0812">Transmembrane</keyword>
<dbReference type="PANTHER" id="PTHR42703">
    <property type="entry name" value="NADH DEHYDROGENASE"/>
    <property type="match status" value="1"/>
</dbReference>
<feature type="transmembrane region" description="Helical" evidence="8">
    <location>
        <begin position="269"/>
        <end position="290"/>
    </location>
</feature>
<dbReference type="InterPro" id="IPR050586">
    <property type="entry name" value="CPA3_Na-H_Antiporter_D"/>
</dbReference>
<feature type="transmembrane region" description="Helical" evidence="8">
    <location>
        <begin position="32"/>
        <end position="51"/>
    </location>
</feature>
<organism evidence="10 11">
    <name type="scientific">Prosthecodimorpha hirschii</name>
    <dbReference type="NCBI Taxonomy" id="665126"/>
    <lineage>
        <taxon>Bacteria</taxon>
        <taxon>Pseudomonadati</taxon>
        <taxon>Pseudomonadota</taxon>
        <taxon>Alphaproteobacteria</taxon>
        <taxon>Hyphomicrobiales</taxon>
        <taxon>Ancalomicrobiaceae</taxon>
        <taxon>Prosthecodimorpha</taxon>
    </lineage>
</organism>
<evidence type="ECO:0000313" key="10">
    <source>
        <dbReference type="EMBL" id="KPL51952.1"/>
    </source>
</evidence>
<feature type="transmembrane region" description="Helical" evidence="8">
    <location>
        <begin position="403"/>
        <end position="421"/>
    </location>
</feature>
<dbReference type="GO" id="GO:0005886">
    <property type="term" value="C:plasma membrane"/>
    <property type="evidence" value="ECO:0007669"/>
    <property type="project" value="UniProtKB-SubCell"/>
</dbReference>
<feature type="transmembrane region" description="Helical" evidence="8">
    <location>
        <begin position="6"/>
        <end position="25"/>
    </location>
</feature>
<keyword evidence="5 8" id="KW-1133">Transmembrane helix</keyword>
<dbReference type="InterPro" id="IPR001750">
    <property type="entry name" value="ND/Mrp_TM"/>
</dbReference>
<feature type="transmembrane region" description="Helical" evidence="8">
    <location>
        <begin position="236"/>
        <end position="257"/>
    </location>
</feature>
<dbReference type="GO" id="GO:0008137">
    <property type="term" value="F:NADH dehydrogenase (ubiquinone) activity"/>
    <property type="evidence" value="ECO:0007669"/>
    <property type="project" value="InterPro"/>
</dbReference>
<evidence type="ECO:0000256" key="7">
    <source>
        <dbReference type="RuleBase" id="RU000320"/>
    </source>
</evidence>
<evidence type="ECO:0000256" key="1">
    <source>
        <dbReference type="ARBA" id="ARBA00004651"/>
    </source>
</evidence>
<feature type="transmembrane region" description="Helical" evidence="8">
    <location>
        <begin position="204"/>
        <end position="230"/>
    </location>
</feature>
<keyword evidence="3" id="KW-1003">Cell membrane</keyword>
<evidence type="ECO:0000313" key="11">
    <source>
        <dbReference type="Proteomes" id="UP000048984"/>
    </source>
</evidence>
<evidence type="ECO:0000256" key="3">
    <source>
        <dbReference type="ARBA" id="ARBA00022475"/>
    </source>
</evidence>
<evidence type="ECO:0000256" key="8">
    <source>
        <dbReference type="SAM" id="Phobius"/>
    </source>
</evidence>
<feature type="transmembrane region" description="Helical" evidence="8">
    <location>
        <begin position="296"/>
        <end position="316"/>
    </location>
</feature>